<gene>
    <name evidence="8" type="primary">PAXIP1</name>
</gene>
<evidence type="ECO:0000256" key="6">
    <source>
        <dbReference type="SAM" id="MobiDB-lite"/>
    </source>
</evidence>
<dbReference type="Proteomes" id="UP001501940">
    <property type="component" value="Chromosome 10"/>
</dbReference>
<keyword evidence="2" id="KW-0227">DNA damage</keyword>
<dbReference type="PANTHER" id="PTHR23196">
    <property type="entry name" value="PAX TRANSCRIPTION ACTIVATION DOMAIN INTERACTING PROTEIN"/>
    <property type="match status" value="1"/>
</dbReference>
<evidence type="ECO:0000256" key="1">
    <source>
        <dbReference type="ARBA" id="ARBA00004123"/>
    </source>
</evidence>
<reference evidence="8" key="2">
    <citation type="submission" date="2025-08" db="UniProtKB">
        <authorList>
            <consortium name="Ensembl"/>
        </authorList>
    </citation>
    <scope>IDENTIFICATION</scope>
</reference>
<dbReference type="SMART" id="SM00292">
    <property type="entry name" value="BRCT"/>
    <property type="match status" value="4"/>
</dbReference>
<evidence type="ECO:0000256" key="4">
    <source>
        <dbReference type="ARBA" id="ARBA00023858"/>
    </source>
</evidence>
<evidence type="ECO:0000259" key="7">
    <source>
        <dbReference type="PROSITE" id="PS50172"/>
    </source>
</evidence>
<evidence type="ECO:0000313" key="9">
    <source>
        <dbReference type="Proteomes" id="UP001501940"/>
    </source>
</evidence>
<dbReference type="CDD" id="cd17714">
    <property type="entry name" value="BRCT_PAXIP1_rpt1"/>
    <property type="match status" value="1"/>
</dbReference>
<keyword evidence="3" id="KW-0539">Nucleus</keyword>
<reference evidence="8" key="3">
    <citation type="submission" date="2025-09" db="UniProtKB">
        <authorList>
            <consortium name="Ensembl"/>
        </authorList>
    </citation>
    <scope>IDENTIFICATION</scope>
</reference>
<dbReference type="AlphaFoldDB" id="A0AAQ6AC17"/>
<dbReference type="InterPro" id="IPR036420">
    <property type="entry name" value="BRCT_dom_sf"/>
</dbReference>
<feature type="compositionally biased region" description="Acidic residues" evidence="6">
    <location>
        <begin position="189"/>
        <end position="198"/>
    </location>
</feature>
<dbReference type="InterPro" id="IPR051579">
    <property type="entry name" value="DDR_Transcriptional_Reg"/>
</dbReference>
<feature type="domain" description="BRCT" evidence="7">
    <location>
        <begin position="633"/>
        <end position="726"/>
    </location>
</feature>
<feature type="region of interest" description="Disordered" evidence="6">
    <location>
        <begin position="189"/>
        <end position="291"/>
    </location>
</feature>
<evidence type="ECO:0000256" key="5">
    <source>
        <dbReference type="ARBA" id="ARBA00030146"/>
    </source>
</evidence>
<feature type="region of interest" description="Disordered" evidence="6">
    <location>
        <begin position="373"/>
        <end position="392"/>
    </location>
</feature>
<dbReference type="SUPFAM" id="SSF52113">
    <property type="entry name" value="BRCT domain"/>
    <property type="match status" value="4"/>
</dbReference>
<dbReference type="GO" id="GO:0005634">
    <property type="term" value="C:nucleus"/>
    <property type="evidence" value="ECO:0007669"/>
    <property type="project" value="UniProtKB-SubCell"/>
</dbReference>
<dbReference type="Gene3D" id="3.40.50.10190">
    <property type="entry name" value="BRCT domain"/>
    <property type="match status" value="4"/>
</dbReference>
<name>A0AAQ6AC17_AMPOC</name>
<dbReference type="Ensembl" id="ENSAOCT00000079878.1">
    <property type="protein sequence ID" value="ENSAOCP00000074829.1"/>
    <property type="gene ID" value="ENSAOCG00000021451.2"/>
</dbReference>
<dbReference type="PROSITE" id="PS50172">
    <property type="entry name" value="BRCT"/>
    <property type="match status" value="4"/>
</dbReference>
<keyword evidence="9" id="KW-1185">Reference proteome</keyword>
<proteinExistence type="predicted"/>
<feature type="region of interest" description="Disordered" evidence="6">
    <location>
        <begin position="403"/>
        <end position="468"/>
    </location>
</feature>
<feature type="domain" description="BRCT" evidence="7">
    <location>
        <begin position="733"/>
        <end position="804"/>
    </location>
</feature>
<dbReference type="PANTHER" id="PTHR23196:SF1">
    <property type="entry name" value="PAX-INTERACTING PROTEIN 1"/>
    <property type="match status" value="1"/>
</dbReference>
<sequence>MSEEEKKVSDELFKDVKFYVVGDIDQKVVQLLKAGKGKEVSYNALATHIIAEDGDNPEVGESREVFDLPVVKPSWVILSVRCGDLLPVTGFSPESGQIFFGVTACLPRLPDDLNTLWAYITFYGGECQLNLNKKVTHLVVKEPKGAKFECALKHPNIKIVTLDWITDSVKDKSRKDEALYHPRLIYVEPEEEEESEAESYDRGGSSGEESSPRRRPGPKRLNSVSPTSPRKPERRSERMFDDSDDDSPTEKEGTNLNWTPAEVVPPTPPIPTGTARRRVGPPGSKDPVSSTASGLINLCATAPPVPGSGGAMPVEARSATAAISGPVPEGIPGWTPAVRTLRNITNNSDMQPTNRPANVAHIIQNLAANQTKPLEQQTNQSHPQTPNSTNSLLFNQSKLAGQPLTAEQQQQLLQQQHQVSQQQHQQLPQQPQHPMMQLQQQQHQMMQLQHQQQQQSQGAQQQGFPQLPQQQQQFLQQQQQLHQQQMFSQQQQQHAFSQQQLRPQQLLRPGLQQLQQQQALQQQLQQFQQQQRMQMLQQQQQQQQNQQQMHQQHLQQQHFLQQQQHMQQMQKQHMQNQQQQQALQHQSQQALQQQQQHQQQQQQQQTTITLQPQLQQPPHISQLFGHELGQEIPQDGFLLGCVFAVADYPEQMADKQLLATWKRVIQACGGAIDPILTSRCTHLLCESQVSSTYVQALREGKRCVTAHWLNTVLKRKRMVPPHRTLHLPFAFPPGSKPCSHHIISVTGFVDADRDDLKLMAYLAGARYTGYLCRSNTVLICKEPSGLKYEKAKEWKIPCVNAQWLCDILLGNFEALRQIQHSRYSIYTHPEPLVPNPQLVQNLLGKFLIMGPKENIWDITQ</sequence>
<dbReference type="GO" id="GO:0060261">
    <property type="term" value="P:positive regulation of transcription initiation by RNA polymerase II"/>
    <property type="evidence" value="ECO:0007669"/>
    <property type="project" value="TreeGrafter"/>
</dbReference>
<dbReference type="GO" id="GO:0006974">
    <property type="term" value="P:DNA damage response"/>
    <property type="evidence" value="ECO:0007669"/>
    <property type="project" value="UniProtKB-KW"/>
</dbReference>
<comment type="subcellular location">
    <subcellularLocation>
        <location evidence="1">Nucleus</location>
    </subcellularLocation>
</comment>
<accession>A0AAQ6AC17</accession>
<dbReference type="Pfam" id="PF00533">
    <property type="entry name" value="BRCT"/>
    <property type="match status" value="1"/>
</dbReference>
<organism evidence="8 9">
    <name type="scientific">Amphiprion ocellaris</name>
    <name type="common">Clown anemonefish</name>
    <dbReference type="NCBI Taxonomy" id="80972"/>
    <lineage>
        <taxon>Eukaryota</taxon>
        <taxon>Metazoa</taxon>
        <taxon>Chordata</taxon>
        <taxon>Craniata</taxon>
        <taxon>Vertebrata</taxon>
        <taxon>Euteleostomi</taxon>
        <taxon>Actinopterygii</taxon>
        <taxon>Neopterygii</taxon>
        <taxon>Teleostei</taxon>
        <taxon>Neoteleostei</taxon>
        <taxon>Acanthomorphata</taxon>
        <taxon>Ovalentaria</taxon>
        <taxon>Pomacentridae</taxon>
        <taxon>Amphiprion</taxon>
    </lineage>
</organism>
<dbReference type="GeneTree" id="ENSGT00940000155757"/>
<dbReference type="CDD" id="cd17730">
    <property type="entry name" value="BRCT_PAXIP1_rpt4"/>
    <property type="match status" value="1"/>
</dbReference>
<feature type="compositionally biased region" description="Low complexity" evidence="6">
    <location>
        <begin position="408"/>
        <end position="468"/>
    </location>
</feature>
<dbReference type="InterPro" id="IPR001357">
    <property type="entry name" value="BRCT_dom"/>
</dbReference>
<feature type="region of interest" description="Disordered" evidence="6">
    <location>
        <begin position="554"/>
        <end position="583"/>
    </location>
</feature>
<protein>
    <recommendedName>
        <fullName evidence="4">PAX-interacting protein 1</fullName>
    </recommendedName>
    <alternativeName>
        <fullName evidence="5">PAX transactivation activation domain-interacting protein</fullName>
    </alternativeName>
</protein>
<dbReference type="CDD" id="cd17710">
    <property type="entry name" value="BRCT_PAXIP1_rpt2"/>
    <property type="match status" value="1"/>
</dbReference>
<feature type="domain" description="BRCT" evidence="7">
    <location>
        <begin position="8"/>
        <end position="93"/>
    </location>
</feature>
<evidence type="ECO:0000256" key="2">
    <source>
        <dbReference type="ARBA" id="ARBA00022763"/>
    </source>
</evidence>
<evidence type="ECO:0000256" key="3">
    <source>
        <dbReference type="ARBA" id="ARBA00023242"/>
    </source>
</evidence>
<dbReference type="CDD" id="cd17711">
    <property type="entry name" value="BRCT_PAXIP1_rpt3"/>
    <property type="match status" value="1"/>
</dbReference>
<dbReference type="Pfam" id="PF12738">
    <property type="entry name" value="PTCB-BRCT"/>
    <property type="match status" value="2"/>
</dbReference>
<feature type="compositionally biased region" description="Basic and acidic residues" evidence="6">
    <location>
        <begin position="230"/>
        <end position="241"/>
    </location>
</feature>
<feature type="domain" description="BRCT" evidence="7">
    <location>
        <begin position="94"/>
        <end position="182"/>
    </location>
</feature>
<evidence type="ECO:0000313" key="8">
    <source>
        <dbReference type="Ensembl" id="ENSAOCP00000074829.1"/>
    </source>
</evidence>
<reference evidence="8 9" key="1">
    <citation type="submission" date="2022-01" db="EMBL/GenBank/DDBJ databases">
        <title>A chromosome-scale genome assembly of the false clownfish, Amphiprion ocellaris.</title>
        <authorList>
            <person name="Ryu T."/>
        </authorList>
    </citation>
    <scope>NUCLEOTIDE SEQUENCE [LARGE SCALE GENOMIC DNA]</scope>
</reference>